<feature type="signal peptide" evidence="1">
    <location>
        <begin position="1"/>
        <end position="26"/>
    </location>
</feature>
<keyword evidence="1" id="KW-0732">Signal</keyword>
<dbReference type="AlphaFoldDB" id="A0A131Y9A5"/>
<proteinExistence type="predicted"/>
<evidence type="ECO:0008006" key="3">
    <source>
        <dbReference type="Google" id="ProtNLM"/>
    </source>
</evidence>
<evidence type="ECO:0000313" key="2">
    <source>
        <dbReference type="EMBL" id="JAP75849.1"/>
    </source>
</evidence>
<sequence length="82" mass="8844">MSFYVQLTCGLLALMLLKPMIPSVMGHGGNDDTCPRTCGSNYPDCPTGCACVIKNSDTGTCVNTTFPDDDFPAENYPDFKPE</sequence>
<accession>A0A131Y9A5</accession>
<name>A0A131Y9A5_RHIAP</name>
<evidence type="ECO:0000256" key="1">
    <source>
        <dbReference type="SAM" id="SignalP"/>
    </source>
</evidence>
<dbReference type="EMBL" id="GEDV01012708">
    <property type="protein sequence ID" value="JAP75849.1"/>
    <property type="molecule type" value="Transcribed_RNA"/>
</dbReference>
<feature type="chain" id="PRO_5007284363" description="Basic tail secreted protein" evidence="1">
    <location>
        <begin position="27"/>
        <end position="82"/>
    </location>
</feature>
<protein>
    <recommendedName>
        <fullName evidence="3">Basic tail secreted protein</fullName>
    </recommendedName>
</protein>
<organism evidence="2">
    <name type="scientific">Rhipicephalus appendiculatus</name>
    <name type="common">Brown ear tick</name>
    <dbReference type="NCBI Taxonomy" id="34631"/>
    <lineage>
        <taxon>Eukaryota</taxon>
        <taxon>Metazoa</taxon>
        <taxon>Ecdysozoa</taxon>
        <taxon>Arthropoda</taxon>
        <taxon>Chelicerata</taxon>
        <taxon>Arachnida</taxon>
        <taxon>Acari</taxon>
        <taxon>Parasitiformes</taxon>
        <taxon>Ixodida</taxon>
        <taxon>Ixodoidea</taxon>
        <taxon>Ixodidae</taxon>
        <taxon>Rhipicephalinae</taxon>
        <taxon>Rhipicephalus</taxon>
        <taxon>Rhipicephalus</taxon>
    </lineage>
</organism>
<reference evidence="2" key="1">
    <citation type="journal article" date="2016" name="Ticks Tick Borne Dis.">
        <title>De novo assembly and annotation of the salivary gland transcriptome of Rhipicephalus appendiculatus male and female ticks during blood feeding.</title>
        <authorList>
            <person name="de Castro M.H."/>
            <person name="de Klerk D."/>
            <person name="Pienaar R."/>
            <person name="Latif A.A."/>
            <person name="Rees D.J."/>
            <person name="Mans B.J."/>
        </authorList>
    </citation>
    <scope>NUCLEOTIDE SEQUENCE</scope>
    <source>
        <tissue evidence="2">Salivary glands</tissue>
    </source>
</reference>